<feature type="domain" description="Reverse transcriptase" evidence="1">
    <location>
        <begin position="44"/>
        <end position="102"/>
    </location>
</feature>
<feature type="non-terminal residue" evidence="2">
    <location>
        <position position="1"/>
    </location>
</feature>
<dbReference type="InterPro" id="IPR000477">
    <property type="entry name" value="RT_dom"/>
</dbReference>
<dbReference type="Pfam" id="PF00078">
    <property type="entry name" value="RVT_1"/>
    <property type="match status" value="1"/>
</dbReference>
<name>A0A371FJE1_MUCPR</name>
<evidence type="ECO:0000313" key="3">
    <source>
        <dbReference type="Proteomes" id="UP000257109"/>
    </source>
</evidence>
<comment type="caution">
    <text evidence="2">The sequence shown here is derived from an EMBL/GenBank/DDBJ whole genome shotgun (WGS) entry which is preliminary data.</text>
</comment>
<keyword evidence="3" id="KW-1185">Reference proteome</keyword>
<dbReference type="InterPro" id="IPR053134">
    <property type="entry name" value="RNA-dir_DNA_polymerase"/>
</dbReference>
<dbReference type="STRING" id="157652.A0A371FJE1"/>
<dbReference type="InterPro" id="IPR043502">
    <property type="entry name" value="DNA/RNA_pol_sf"/>
</dbReference>
<sequence>MMLLISTGVAERTRAQSRPRWSGTPEELWLSLRATFNLSITSDIQKTTFHTRYRHYEDVVMSFGVTNVVTIFMDYMNRIFHPFLNKFFIVFIDNILVYSHSHE</sequence>
<evidence type="ECO:0000313" key="2">
    <source>
        <dbReference type="EMBL" id="RDX78427.1"/>
    </source>
</evidence>
<dbReference type="PANTHER" id="PTHR24559:SF444">
    <property type="entry name" value="REVERSE TRANSCRIPTASE DOMAIN-CONTAINING PROTEIN"/>
    <property type="match status" value="1"/>
</dbReference>
<dbReference type="SUPFAM" id="SSF56672">
    <property type="entry name" value="DNA/RNA polymerases"/>
    <property type="match status" value="1"/>
</dbReference>
<organism evidence="2 3">
    <name type="scientific">Mucuna pruriens</name>
    <name type="common">Velvet bean</name>
    <name type="synonym">Dolichos pruriens</name>
    <dbReference type="NCBI Taxonomy" id="157652"/>
    <lineage>
        <taxon>Eukaryota</taxon>
        <taxon>Viridiplantae</taxon>
        <taxon>Streptophyta</taxon>
        <taxon>Embryophyta</taxon>
        <taxon>Tracheophyta</taxon>
        <taxon>Spermatophyta</taxon>
        <taxon>Magnoliopsida</taxon>
        <taxon>eudicotyledons</taxon>
        <taxon>Gunneridae</taxon>
        <taxon>Pentapetalae</taxon>
        <taxon>rosids</taxon>
        <taxon>fabids</taxon>
        <taxon>Fabales</taxon>
        <taxon>Fabaceae</taxon>
        <taxon>Papilionoideae</taxon>
        <taxon>50 kb inversion clade</taxon>
        <taxon>NPAAA clade</taxon>
        <taxon>indigoferoid/millettioid clade</taxon>
        <taxon>Phaseoleae</taxon>
        <taxon>Mucuna</taxon>
    </lineage>
</organism>
<dbReference type="Gene3D" id="3.10.10.10">
    <property type="entry name" value="HIV Type 1 Reverse Transcriptase, subunit A, domain 1"/>
    <property type="match status" value="1"/>
</dbReference>
<protein>
    <submittedName>
        <fullName evidence="2">Retrovirus-related Pol polyprotein from transposon 17.6</fullName>
    </submittedName>
</protein>
<dbReference type="InterPro" id="IPR043128">
    <property type="entry name" value="Rev_trsase/Diguanyl_cyclase"/>
</dbReference>
<dbReference type="OrthoDB" id="1686402at2759"/>
<dbReference type="EMBL" id="QJKJ01008872">
    <property type="protein sequence ID" value="RDX78427.1"/>
    <property type="molecule type" value="Genomic_DNA"/>
</dbReference>
<reference evidence="2" key="1">
    <citation type="submission" date="2018-05" db="EMBL/GenBank/DDBJ databases">
        <title>Draft genome of Mucuna pruriens seed.</title>
        <authorList>
            <person name="Nnadi N.E."/>
            <person name="Vos R."/>
            <person name="Hasami M.H."/>
            <person name="Devisetty U.K."/>
            <person name="Aguiy J.C."/>
        </authorList>
    </citation>
    <scope>NUCLEOTIDE SEQUENCE [LARGE SCALE GENOMIC DNA]</scope>
    <source>
        <strain evidence="2">JCA_2017</strain>
    </source>
</reference>
<evidence type="ECO:0000259" key="1">
    <source>
        <dbReference type="Pfam" id="PF00078"/>
    </source>
</evidence>
<proteinExistence type="predicted"/>
<accession>A0A371FJE1</accession>
<dbReference type="PANTHER" id="PTHR24559">
    <property type="entry name" value="TRANSPOSON TY3-I GAG-POL POLYPROTEIN"/>
    <property type="match status" value="1"/>
</dbReference>
<dbReference type="AlphaFoldDB" id="A0A371FJE1"/>
<dbReference type="Proteomes" id="UP000257109">
    <property type="component" value="Unassembled WGS sequence"/>
</dbReference>
<dbReference type="Gene3D" id="3.30.70.270">
    <property type="match status" value="1"/>
</dbReference>
<gene>
    <name evidence="2" type="primary">pol</name>
    <name evidence="2" type="ORF">CR513_41302</name>
</gene>